<accession>A0A0N7KKV0</accession>
<sequence>MYRSQWCTLSSNRCGYGQTLGFCRSNQLTDVLHGTNPATRQPSSQVLHFHFQHISPVANVSCVPAGAIHPNCHHRHSIDIRGY</sequence>
<dbReference type="Proteomes" id="UP000059680">
    <property type="component" value="Chromosome 5"/>
</dbReference>
<reference evidence="1 2" key="3">
    <citation type="journal article" date="2013" name="Rice">
        <title>Improvement of the Oryza sativa Nipponbare reference genome using next generation sequence and optical map data.</title>
        <authorList>
            <person name="Kawahara Y."/>
            <person name="de la Bastide M."/>
            <person name="Hamilton J.P."/>
            <person name="Kanamori H."/>
            <person name="McCombie W.R."/>
            <person name="Ouyang S."/>
            <person name="Schwartz D.C."/>
            <person name="Tanaka T."/>
            <person name="Wu J."/>
            <person name="Zhou S."/>
            <person name="Childs K.L."/>
            <person name="Davidson R.M."/>
            <person name="Lin H."/>
            <person name="Quesada-Ocampo L."/>
            <person name="Vaillancourt B."/>
            <person name="Sakai H."/>
            <person name="Lee S.S."/>
            <person name="Kim J."/>
            <person name="Numa H."/>
            <person name="Itoh T."/>
            <person name="Buell C.R."/>
            <person name="Matsumoto T."/>
        </authorList>
    </citation>
    <scope>NUCLEOTIDE SEQUENCE [LARGE SCALE GENOMIC DNA]</scope>
    <source>
        <strain evidence="2">cv. Nipponbare</strain>
    </source>
</reference>
<evidence type="ECO:0000313" key="2">
    <source>
        <dbReference type="Proteomes" id="UP000059680"/>
    </source>
</evidence>
<dbReference type="InParanoid" id="A0A0N7KKV0"/>
<dbReference type="PaxDb" id="39947-A0A0N7KKV0"/>
<reference evidence="2" key="1">
    <citation type="journal article" date="2005" name="Nature">
        <title>The map-based sequence of the rice genome.</title>
        <authorList>
            <consortium name="International rice genome sequencing project (IRGSP)"/>
            <person name="Matsumoto T."/>
            <person name="Wu J."/>
            <person name="Kanamori H."/>
            <person name="Katayose Y."/>
            <person name="Fujisawa M."/>
            <person name="Namiki N."/>
            <person name="Mizuno H."/>
            <person name="Yamamoto K."/>
            <person name="Antonio B.A."/>
            <person name="Baba T."/>
            <person name="Sakata K."/>
            <person name="Nagamura Y."/>
            <person name="Aoki H."/>
            <person name="Arikawa K."/>
            <person name="Arita K."/>
            <person name="Bito T."/>
            <person name="Chiden Y."/>
            <person name="Fujitsuka N."/>
            <person name="Fukunaka R."/>
            <person name="Hamada M."/>
            <person name="Harada C."/>
            <person name="Hayashi A."/>
            <person name="Hijishita S."/>
            <person name="Honda M."/>
            <person name="Hosokawa S."/>
            <person name="Ichikawa Y."/>
            <person name="Idonuma A."/>
            <person name="Iijima M."/>
            <person name="Ikeda M."/>
            <person name="Ikeno M."/>
            <person name="Ito K."/>
            <person name="Ito S."/>
            <person name="Ito T."/>
            <person name="Ito Y."/>
            <person name="Ito Y."/>
            <person name="Iwabuchi A."/>
            <person name="Kamiya K."/>
            <person name="Karasawa W."/>
            <person name="Kurita K."/>
            <person name="Katagiri S."/>
            <person name="Kikuta A."/>
            <person name="Kobayashi H."/>
            <person name="Kobayashi N."/>
            <person name="Machita K."/>
            <person name="Maehara T."/>
            <person name="Masukawa M."/>
            <person name="Mizubayashi T."/>
            <person name="Mukai Y."/>
            <person name="Nagasaki H."/>
            <person name="Nagata Y."/>
            <person name="Naito S."/>
            <person name="Nakashima M."/>
            <person name="Nakama Y."/>
            <person name="Nakamichi Y."/>
            <person name="Nakamura M."/>
            <person name="Meguro A."/>
            <person name="Negishi M."/>
            <person name="Ohta I."/>
            <person name="Ohta T."/>
            <person name="Okamoto M."/>
            <person name="Ono N."/>
            <person name="Saji S."/>
            <person name="Sakaguchi M."/>
            <person name="Sakai K."/>
            <person name="Shibata M."/>
            <person name="Shimokawa T."/>
            <person name="Song J."/>
            <person name="Takazaki Y."/>
            <person name="Terasawa K."/>
            <person name="Tsugane M."/>
            <person name="Tsuji K."/>
            <person name="Ueda S."/>
            <person name="Waki K."/>
            <person name="Yamagata H."/>
            <person name="Yamamoto M."/>
            <person name="Yamamoto S."/>
            <person name="Yamane H."/>
            <person name="Yoshiki S."/>
            <person name="Yoshihara R."/>
            <person name="Yukawa K."/>
            <person name="Zhong H."/>
            <person name="Yano M."/>
            <person name="Yuan Q."/>
            <person name="Ouyang S."/>
            <person name="Liu J."/>
            <person name="Jones K.M."/>
            <person name="Gansberger K."/>
            <person name="Moffat K."/>
            <person name="Hill J."/>
            <person name="Bera J."/>
            <person name="Fadrosh D."/>
            <person name="Jin S."/>
            <person name="Johri S."/>
            <person name="Kim M."/>
            <person name="Overton L."/>
            <person name="Reardon M."/>
            <person name="Tsitrin T."/>
            <person name="Vuong H."/>
            <person name="Weaver B."/>
            <person name="Ciecko A."/>
            <person name="Tallon L."/>
            <person name="Jackson J."/>
            <person name="Pai G."/>
            <person name="Aken S.V."/>
            <person name="Utterback T."/>
            <person name="Reidmuller S."/>
            <person name="Feldblyum T."/>
            <person name="Hsiao J."/>
            <person name="Zismann V."/>
            <person name="Iobst S."/>
            <person name="de Vazeille A.R."/>
            <person name="Buell C.R."/>
            <person name="Ying K."/>
            <person name="Li Y."/>
            <person name="Lu T."/>
            <person name="Huang Y."/>
            <person name="Zhao Q."/>
            <person name="Feng Q."/>
            <person name="Zhang L."/>
            <person name="Zhu J."/>
            <person name="Weng Q."/>
            <person name="Mu J."/>
            <person name="Lu Y."/>
            <person name="Fan D."/>
            <person name="Liu Y."/>
            <person name="Guan J."/>
            <person name="Zhang Y."/>
            <person name="Yu S."/>
            <person name="Liu X."/>
            <person name="Zhang Y."/>
            <person name="Hong G."/>
            <person name="Han B."/>
            <person name="Choisne N."/>
            <person name="Demange N."/>
            <person name="Orjeda G."/>
            <person name="Samain S."/>
            <person name="Cattolico L."/>
            <person name="Pelletier E."/>
            <person name="Couloux A."/>
            <person name="Segurens B."/>
            <person name="Wincker P."/>
            <person name="D'Hont A."/>
            <person name="Scarpelli C."/>
            <person name="Weissenbach J."/>
            <person name="Salanoubat M."/>
            <person name="Quetier F."/>
            <person name="Yu Y."/>
            <person name="Kim H.R."/>
            <person name="Rambo T."/>
            <person name="Currie J."/>
            <person name="Collura K."/>
            <person name="Luo M."/>
            <person name="Yang T."/>
            <person name="Ammiraju J.S.S."/>
            <person name="Engler F."/>
            <person name="Soderlund C."/>
            <person name="Wing R.A."/>
            <person name="Palmer L.E."/>
            <person name="de la Bastide M."/>
            <person name="Spiegel L."/>
            <person name="Nascimento L."/>
            <person name="Zutavern T."/>
            <person name="O'Shaughnessy A."/>
            <person name="Dike S."/>
            <person name="Dedhia N."/>
            <person name="Preston R."/>
            <person name="Balija V."/>
            <person name="McCombie W.R."/>
            <person name="Chow T."/>
            <person name="Chen H."/>
            <person name="Chung M."/>
            <person name="Chen C."/>
            <person name="Shaw J."/>
            <person name="Wu H."/>
            <person name="Hsiao K."/>
            <person name="Chao Y."/>
            <person name="Chu M."/>
            <person name="Cheng C."/>
            <person name="Hour A."/>
            <person name="Lee P."/>
            <person name="Lin S."/>
            <person name="Lin Y."/>
            <person name="Liou J."/>
            <person name="Liu S."/>
            <person name="Hsing Y."/>
            <person name="Raghuvanshi S."/>
            <person name="Mohanty A."/>
            <person name="Bharti A.K."/>
            <person name="Gaur A."/>
            <person name="Gupta V."/>
            <person name="Kumar D."/>
            <person name="Ravi V."/>
            <person name="Vij S."/>
            <person name="Kapur A."/>
            <person name="Khurana P."/>
            <person name="Khurana P."/>
            <person name="Khurana J.P."/>
            <person name="Tyagi A.K."/>
            <person name="Gaikwad K."/>
            <person name="Singh A."/>
            <person name="Dalal V."/>
            <person name="Srivastava S."/>
            <person name="Dixit A."/>
            <person name="Pal A.K."/>
            <person name="Ghazi I.A."/>
            <person name="Yadav M."/>
            <person name="Pandit A."/>
            <person name="Bhargava A."/>
            <person name="Sureshbabu K."/>
            <person name="Batra K."/>
            <person name="Sharma T.R."/>
            <person name="Mohapatra T."/>
            <person name="Singh N.K."/>
            <person name="Messing J."/>
            <person name="Nelson A.B."/>
            <person name="Fuks G."/>
            <person name="Kavchok S."/>
            <person name="Keizer G."/>
            <person name="Linton E."/>
            <person name="Llaca V."/>
            <person name="Song R."/>
            <person name="Tanyolac B."/>
            <person name="Young S."/>
            <person name="Ho-Il K."/>
            <person name="Hahn J.H."/>
            <person name="Sangsakoo G."/>
            <person name="Vanavichit A."/>
            <person name="de Mattos Luiz.A.T."/>
            <person name="Zimmer P.D."/>
            <person name="Malone G."/>
            <person name="Dellagostin O."/>
            <person name="de Oliveira A.C."/>
            <person name="Bevan M."/>
            <person name="Bancroft I."/>
            <person name="Minx P."/>
            <person name="Cordum H."/>
            <person name="Wilson R."/>
            <person name="Cheng Z."/>
            <person name="Jin W."/>
            <person name="Jiang J."/>
            <person name="Leong S.A."/>
            <person name="Iwama H."/>
            <person name="Gojobori T."/>
            <person name="Itoh T."/>
            <person name="Niimura Y."/>
            <person name="Fujii Y."/>
            <person name="Habara T."/>
            <person name="Sakai H."/>
            <person name="Sato Y."/>
            <person name="Wilson G."/>
            <person name="Kumar K."/>
            <person name="McCouch S."/>
            <person name="Juretic N."/>
            <person name="Hoen D."/>
            <person name="Wright S."/>
            <person name="Bruskiewich R."/>
            <person name="Bureau T."/>
            <person name="Miyao A."/>
            <person name="Hirochika H."/>
            <person name="Nishikawa T."/>
            <person name="Kadowaki K."/>
            <person name="Sugiura M."/>
            <person name="Burr B."/>
            <person name="Sasaki T."/>
        </authorList>
    </citation>
    <scope>NUCLEOTIDE SEQUENCE [LARGE SCALE GENOMIC DNA]</scope>
    <source>
        <strain evidence="2">cv. Nipponbare</strain>
    </source>
</reference>
<name>A0A0N7KKV0_ORYSJ</name>
<dbReference type="Gramene" id="Os05t0440150-00">
    <property type="protein sequence ID" value="Os05t0440150-00"/>
    <property type="gene ID" value="Os05g0440150"/>
</dbReference>
<proteinExistence type="predicted"/>
<evidence type="ECO:0000313" key="1">
    <source>
        <dbReference type="EMBL" id="BAS94233.1"/>
    </source>
</evidence>
<dbReference type="eggNOG" id="ENOG502R7UI">
    <property type="taxonomic scope" value="Eukaryota"/>
</dbReference>
<keyword evidence="2" id="KW-1185">Reference proteome</keyword>
<dbReference type="AlphaFoldDB" id="A0A0N7KKV0"/>
<organism evidence="1 2">
    <name type="scientific">Oryza sativa subsp. japonica</name>
    <name type="common">Rice</name>
    <dbReference type="NCBI Taxonomy" id="39947"/>
    <lineage>
        <taxon>Eukaryota</taxon>
        <taxon>Viridiplantae</taxon>
        <taxon>Streptophyta</taxon>
        <taxon>Embryophyta</taxon>
        <taxon>Tracheophyta</taxon>
        <taxon>Spermatophyta</taxon>
        <taxon>Magnoliopsida</taxon>
        <taxon>Liliopsida</taxon>
        <taxon>Poales</taxon>
        <taxon>Poaceae</taxon>
        <taxon>BOP clade</taxon>
        <taxon>Oryzoideae</taxon>
        <taxon>Oryzeae</taxon>
        <taxon>Oryzinae</taxon>
        <taxon>Oryza</taxon>
        <taxon>Oryza sativa</taxon>
    </lineage>
</organism>
<reference evidence="1 2" key="2">
    <citation type="journal article" date="2013" name="Plant Cell Physiol.">
        <title>Rice Annotation Project Database (RAP-DB): an integrative and interactive database for rice genomics.</title>
        <authorList>
            <person name="Sakai H."/>
            <person name="Lee S.S."/>
            <person name="Tanaka T."/>
            <person name="Numa H."/>
            <person name="Kim J."/>
            <person name="Kawahara Y."/>
            <person name="Wakimoto H."/>
            <person name="Yang C.C."/>
            <person name="Iwamoto M."/>
            <person name="Abe T."/>
            <person name="Yamada Y."/>
            <person name="Muto A."/>
            <person name="Inokuchi H."/>
            <person name="Ikemura T."/>
            <person name="Matsumoto T."/>
            <person name="Sasaki T."/>
            <person name="Itoh T."/>
        </authorList>
    </citation>
    <scope>NUCLEOTIDE SEQUENCE [LARGE SCALE GENOMIC DNA]</scope>
    <source>
        <strain evidence="2">cv. Nipponbare</strain>
    </source>
</reference>
<dbReference type="EMBL" id="AP014961">
    <property type="protein sequence ID" value="BAS94233.1"/>
    <property type="molecule type" value="Genomic_DNA"/>
</dbReference>
<gene>
    <name evidence="1" type="ordered locus">Os05g0440150</name>
    <name evidence="1" type="ORF">OSNPB_050440150</name>
</gene>
<protein>
    <submittedName>
        <fullName evidence="1">Os05g0440150 protein</fullName>
    </submittedName>
</protein>